<dbReference type="EMBL" id="CP121196">
    <property type="protein sequence ID" value="XBH19730.1"/>
    <property type="molecule type" value="Genomic_DNA"/>
</dbReference>
<gene>
    <name evidence="2" type="ORF">P8935_10535</name>
</gene>
<protein>
    <recommendedName>
        <fullName evidence="3">Cardiolipin synthase N-terminal domain-containing protein</fullName>
    </recommendedName>
</protein>
<keyword evidence="1" id="KW-0812">Transmembrane</keyword>
<keyword evidence="1" id="KW-1133">Transmembrane helix</keyword>
<dbReference type="AlphaFoldDB" id="A0AAU7DRR3"/>
<evidence type="ECO:0008006" key="3">
    <source>
        <dbReference type="Google" id="ProtNLM"/>
    </source>
</evidence>
<dbReference type="Gene3D" id="1.25.40.10">
    <property type="entry name" value="Tetratricopeptide repeat domain"/>
    <property type="match status" value="1"/>
</dbReference>
<evidence type="ECO:0000313" key="2">
    <source>
        <dbReference type="EMBL" id="XBH19730.1"/>
    </source>
</evidence>
<dbReference type="SUPFAM" id="SSF48452">
    <property type="entry name" value="TPR-like"/>
    <property type="match status" value="1"/>
</dbReference>
<feature type="transmembrane region" description="Helical" evidence="1">
    <location>
        <begin position="31"/>
        <end position="50"/>
    </location>
</feature>
<dbReference type="Pfam" id="PF13181">
    <property type="entry name" value="TPR_8"/>
    <property type="match status" value="1"/>
</dbReference>
<dbReference type="InterPro" id="IPR019734">
    <property type="entry name" value="TPR_rpt"/>
</dbReference>
<dbReference type="Pfam" id="PF13432">
    <property type="entry name" value="TPR_16"/>
    <property type="match status" value="1"/>
</dbReference>
<dbReference type="SMART" id="SM00028">
    <property type="entry name" value="TPR"/>
    <property type="match status" value="4"/>
</dbReference>
<sequence length="247" mass="27980">MGLLTHLFYPWGLLLQAAAIIHFIRRRPDTYWLYIILFLGPIGAIVYLFAEVFPDVGLLNQSFKGISRRKRIAALELTIHDNPSAGNYEELGELCMDDGQLARAREAFNKAIAARLNTLDCFYRRGVCAVLLGDAAAALPDLEKTVAKEPNYDFNRAPALLAQAYALTGEKEKAEELFRRATALSTSSETYLNFADLLASEGKNAEAREWAQKVLDKEPTMPRYLRRRERPWSRRARKLMKKLKTAA</sequence>
<evidence type="ECO:0000256" key="1">
    <source>
        <dbReference type="SAM" id="Phobius"/>
    </source>
</evidence>
<dbReference type="RefSeq" id="WP_348264951.1">
    <property type="nucleotide sequence ID" value="NZ_CP121196.1"/>
</dbReference>
<accession>A0AAU7DRR3</accession>
<name>A0AAU7DRR3_9BACT</name>
<reference evidence="2" key="1">
    <citation type="submission" date="2023-03" db="EMBL/GenBank/DDBJ databases">
        <title>Edaphobacter sp.</title>
        <authorList>
            <person name="Huber K.J."/>
            <person name="Papendorf J."/>
            <person name="Pilke C."/>
            <person name="Bunk B."/>
            <person name="Sproeer C."/>
            <person name="Pester M."/>
        </authorList>
    </citation>
    <scope>NUCLEOTIDE SEQUENCE</scope>
    <source>
        <strain evidence="2">DSM 110680</strain>
    </source>
</reference>
<organism evidence="2">
    <name type="scientific">Telmatobacter sp. DSM 110680</name>
    <dbReference type="NCBI Taxonomy" id="3036704"/>
    <lineage>
        <taxon>Bacteria</taxon>
        <taxon>Pseudomonadati</taxon>
        <taxon>Acidobacteriota</taxon>
        <taxon>Terriglobia</taxon>
        <taxon>Terriglobales</taxon>
        <taxon>Acidobacteriaceae</taxon>
        <taxon>Telmatobacter</taxon>
    </lineage>
</organism>
<feature type="transmembrane region" description="Helical" evidence="1">
    <location>
        <begin position="6"/>
        <end position="24"/>
    </location>
</feature>
<proteinExistence type="predicted"/>
<keyword evidence="1" id="KW-0472">Membrane</keyword>
<dbReference type="InterPro" id="IPR011990">
    <property type="entry name" value="TPR-like_helical_dom_sf"/>
</dbReference>